<reference evidence="3 4" key="2">
    <citation type="submission" date="2025-04" db="UniProtKB">
        <authorList>
            <consortium name="RefSeq"/>
        </authorList>
    </citation>
    <scope>IDENTIFICATION</scope>
    <source>
        <tissue evidence="3 4">Leaf</tissue>
    </source>
</reference>
<evidence type="ECO:0000313" key="3">
    <source>
        <dbReference type="RefSeq" id="XP_018488121.1"/>
    </source>
</evidence>
<dbReference type="InterPro" id="IPR052929">
    <property type="entry name" value="RNase_H-like_EbsB-rel"/>
</dbReference>
<name>A0A6J0NVG4_RAPSA</name>
<dbReference type="InterPro" id="IPR002156">
    <property type="entry name" value="RNaseH_domain"/>
</dbReference>
<gene>
    <name evidence="3" type="primary">LOC108858736</name>
    <name evidence="4" type="synonym">LOC130507151</name>
</gene>
<evidence type="ECO:0000259" key="1">
    <source>
        <dbReference type="Pfam" id="PF13456"/>
    </source>
</evidence>
<dbReference type="AlphaFoldDB" id="A0A6J0NVG4"/>
<dbReference type="InterPro" id="IPR036397">
    <property type="entry name" value="RNaseH_sf"/>
</dbReference>
<dbReference type="InterPro" id="IPR044730">
    <property type="entry name" value="RNase_H-like_dom_plant"/>
</dbReference>
<dbReference type="OrthoDB" id="1113405at2759"/>
<dbReference type="RefSeq" id="XP_018488121.1">
    <property type="nucleotide sequence ID" value="XM_018632619.1"/>
</dbReference>
<dbReference type="GO" id="GO:0003676">
    <property type="term" value="F:nucleic acid binding"/>
    <property type="evidence" value="ECO:0007669"/>
    <property type="project" value="InterPro"/>
</dbReference>
<dbReference type="KEGG" id="rsz:108858736"/>
<dbReference type="CDD" id="cd06222">
    <property type="entry name" value="RNase_H_like"/>
    <property type="match status" value="1"/>
</dbReference>
<dbReference type="PANTHER" id="PTHR47074:SF49">
    <property type="entry name" value="POLYNUCLEOTIDYL TRANSFERASE, RIBONUCLEASE H-LIKE SUPERFAMILY PROTEIN"/>
    <property type="match status" value="1"/>
</dbReference>
<feature type="domain" description="RNase H type-1" evidence="1">
    <location>
        <begin position="70"/>
        <end position="188"/>
    </location>
</feature>
<dbReference type="Proteomes" id="UP000504610">
    <property type="component" value="Chromosome 5"/>
</dbReference>
<dbReference type="SUPFAM" id="SSF53098">
    <property type="entry name" value="Ribonuclease H-like"/>
    <property type="match status" value="1"/>
</dbReference>
<reference evidence="2" key="1">
    <citation type="journal article" date="2019" name="Database">
        <title>The radish genome database (RadishGD): an integrated information resource for radish genomics.</title>
        <authorList>
            <person name="Yu H.J."/>
            <person name="Baek S."/>
            <person name="Lee Y.J."/>
            <person name="Cho A."/>
            <person name="Mun J.H."/>
        </authorList>
    </citation>
    <scope>NUCLEOTIDE SEQUENCE [LARGE SCALE GENOMIC DNA]</scope>
    <source>
        <strain evidence="2">cv. WK10039</strain>
    </source>
</reference>
<protein>
    <submittedName>
        <fullName evidence="3">Uncharacterized protein LOC108858736</fullName>
    </submittedName>
    <submittedName>
        <fullName evidence="4">Uncharacterized protein LOC130507151</fullName>
    </submittedName>
</protein>
<dbReference type="KEGG" id="rsz:130507151"/>
<dbReference type="Gene3D" id="3.30.420.10">
    <property type="entry name" value="Ribonuclease H-like superfamily/Ribonuclease H"/>
    <property type="match status" value="1"/>
</dbReference>
<sequence>MSFESDSLQLVKLINDAEEWPAMATEWNEFIDLSSSSTFSTKAHIPNLKPTPQGSTTTDHRHQRLITCKTDAAWNKDHRLAGVAWVFTGAHLEAPIEGTAIEKFVGSPLVAEAMALRSALCMAQTLEVSSLNVFSDNRTLIRAITGNTQSKEIIDIVKDIRLISSEFATISFSHFRRSENSLADSLAK</sequence>
<dbReference type="InterPro" id="IPR012337">
    <property type="entry name" value="RNaseH-like_sf"/>
</dbReference>
<organism evidence="2 3">
    <name type="scientific">Raphanus sativus</name>
    <name type="common">Radish</name>
    <name type="synonym">Raphanus raphanistrum var. sativus</name>
    <dbReference type="NCBI Taxonomy" id="3726"/>
    <lineage>
        <taxon>Eukaryota</taxon>
        <taxon>Viridiplantae</taxon>
        <taxon>Streptophyta</taxon>
        <taxon>Embryophyta</taxon>
        <taxon>Tracheophyta</taxon>
        <taxon>Spermatophyta</taxon>
        <taxon>Magnoliopsida</taxon>
        <taxon>eudicotyledons</taxon>
        <taxon>Gunneridae</taxon>
        <taxon>Pentapetalae</taxon>
        <taxon>rosids</taxon>
        <taxon>malvids</taxon>
        <taxon>Brassicales</taxon>
        <taxon>Brassicaceae</taxon>
        <taxon>Brassiceae</taxon>
        <taxon>Raphanus</taxon>
    </lineage>
</organism>
<dbReference type="Pfam" id="PF13456">
    <property type="entry name" value="RVT_3"/>
    <property type="match status" value="1"/>
</dbReference>
<dbReference type="GeneID" id="108858736"/>
<evidence type="ECO:0000313" key="4">
    <source>
        <dbReference type="RefSeq" id="XP_056857841.1"/>
    </source>
</evidence>
<keyword evidence="2" id="KW-1185">Reference proteome</keyword>
<dbReference type="RefSeq" id="XP_056857841.1">
    <property type="nucleotide sequence ID" value="XM_057001861.1"/>
</dbReference>
<dbReference type="GO" id="GO:0004523">
    <property type="term" value="F:RNA-DNA hybrid ribonuclease activity"/>
    <property type="evidence" value="ECO:0007669"/>
    <property type="project" value="InterPro"/>
</dbReference>
<accession>A0A6J0NVG4</accession>
<proteinExistence type="predicted"/>
<dbReference type="PANTHER" id="PTHR47074">
    <property type="entry name" value="BNAC02G40300D PROTEIN"/>
    <property type="match status" value="1"/>
</dbReference>
<evidence type="ECO:0000313" key="2">
    <source>
        <dbReference type="Proteomes" id="UP000504610"/>
    </source>
</evidence>